<dbReference type="AlphaFoldDB" id="B3RY86"/>
<evidence type="ECO:0000313" key="6">
    <source>
        <dbReference type="EMBL" id="EDV24994.1"/>
    </source>
</evidence>
<comment type="similarity">
    <text evidence="1">Belongs to the 1-acyl-sn-glycerol-3-phosphate acyltransferase family.</text>
</comment>
<dbReference type="Pfam" id="PF16076">
    <property type="entry name" value="Acyltransf_C"/>
    <property type="match status" value="1"/>
</dbReference>
<dbReference type="CDD" id="cd07990">
    <property type="entry name" value="LPLAT_LCLAT1-like"/>
    <property type="match status" value="1"/>
</dbReference>
<keyword evidence="3" id="KW-0012">Acyltransferase</keyword>
<dbReference type="InterPro" id="IPR002123">
    <property type="entry name" value="Plipid/glycerol_acylTrfase"/>
</dbReference>
<keyword evidence="2" id="KW-0808">Transferase</keyword>
<dbReference type="PROSITE" id="PS51257">
    <property type="entry name" value="PROKAR_LIPOPROTEIN"/>
    <property type="match status" value="1"/>
</dbReference>
<dbReference type="eggNOG" id="KOG1505">
    <property type="taxonomic scope" value="Eukaryota"/>
</dbReference>
<dbReference type="GO" id="GO:0003841">
    <property type="term" value="F:1-acylglycerol-3-phosphate O-acyltransferase activity"/>
    <property type="evidence" value="ECO:0000318"/>
    <property type="project" value="GO_Central"/>
</dbReference>
<keyword evidence="7" id="KW-1185">Reference proteome</keyword>
<dbReference type="PhylomeDB" id="B3RY86"/>
<protein>
    <recommendedName>
        <fullName evidence="5">Phospholipid/glycerol acyltransferase domain-containing protein</fullName>
    </recommendedName>
</protein>
<dbReference type="SUPFAM" id="SSF69593">
    <property type="entry name" value="Glycerol-3-phosphate (1)-acyltransferase"/>
    <property type="match status" value="1"/>
</dbReference>
<feature type="transmembrane region" description="Helical" evidence="4">
    <location>
        <begin position="337"/>
        <end position="355"/>
    </location>
</feature>
<accession>B3RY86</accession>
<dbReference type="EMBL" id="DS985245">
    <property type="protein sequence ID" value="EDV24994.1"/>
    <property type="molecule type" value="Genomic_DNA"/>
</dbReference>
<evidence type="ECO:0000256" key="4">
    <source>
        <dbReference type="SAM" id="Phobius"/>
    </source>
</evidence>
<dbReference type="OrthoDB" id="189226at2759"/>
<dbReference type="OMA" id="LAGWMIC"/>
<dbReference type="SMART" id="SM00563">
    <property type="entry name" value="PlsC"/>
    <property type="match status" value="1"/>
</dbReference>
<evidence type="ECO:0000256" key="2">
    <source>
        <dbReference type="ARBA" id="ARBA00022679"/>
    </source>
</evidence>
<sequence length="376" mass="43371">MALTAFKKSPLAWFLYATVFFVSGTFACIFHILSLVLWPISKVYYRHVSMAIGRLWLANLTALPEFWSGLEWEVYCPNDDDKYFGKENALIVANHRSDVDWLIGLTFADRFNMVPATKCYLKSAIKYVPLLGFSFWNLEHLFVKRDWAKDSISLERQLKSLKEGPFPLWLTIFAEGTRYTKEKYLKSVEFAKKNGLPVLKHHMQPRVKGFTLAYSCLKEKCDAIYDTTFIFPDTLPSLMHLLFCKPCKIVLLVRRLPISVIRGEDDEQACTKFLRELYVTKDQLMDEYLQKGTVGWPRCYAHRNRTTFLLTTIWWTIVLVSLVFYLIPAIISGSRVALVSSGVFSLLIIIGGLIARNFTMSEKSSLYGVKNNKKKL</sequence>
<keyword evidence="4" id="KW-1133">Transmembrane helix</keyword>
<evidence type="ECO:0000256" key="3">
    <source>
        <dbReference type="ARBA" id="ARBA00023315"/>
    </source>
</evidence>
<name>B3RY86_TRIAD</name>
<dbReference type="PANTHER" id="PTHR10983:SF24">
    <property type="entry name" value="1-ACYLGLYCEROL-3-PHOSPHATE O-ACYLTRANSFERASE 3, ISOFORM E-RELATED"/>
    <property type="match status" value="1"/>
</dbReference>
<gene>
    <name evidence="6" type="ORF">TRIADDRAFT_56473</name>
</gene>
<dbReference type="InParanoid" id="B3RY86"/>
<dbReference type="HOGENOM" id="CLU_041844_5_2_1"/>
<dbReference type="PANTHER" id="PTHR10983">
    <property type="entry name" value="1-ACYLGLYCEROL-3-PHOSPHATE ACYLTRANSFERASE-RELATED"/>
    <property type="match status" value="1"/>
</dbReference>
<keyword evidence="4" id="KW-0812">Transmembrane</keyword>
<proteinExistence type="inferred from homology"/>
<dbReference type="FunCoup" id="B3RY86">
    <property type="interactions" value="1364"/>
</dbReference>
<evidence type="ECO:0000256" key="1">
    <source>
        <dbReference type="ARBA" id="ARBA00008655"/>
    </source>
</evidence>
<dbReference type="Pfam" id="PF01553">
    <property type="entry name" value="Acyltransferase"/>
    <property type="match status" value="1"/>
</dbReference>
<dbReference type="GeneID" id="6754097"/>
<dbReference type="RefSeq" id="XP_002112884.1">
    <property type="nucleotide sequence ID" value="XM_002112848.1"/>
</dbReference>
<evidence type="ECO:0000259" key="5">
    <source>
        <dbReference type="SMART" id="SM00563"/>
    </source>
</evidence>
<feature type="domain" description="Phospholipid/glycerol acyltransferase" evidence="5">
    <location>
        <begin position="89"/>
        <end position="211"/>
    </location>
</feature>
<dbReference type="KEGG" id="tad:TRIADDRAFT_56473"/>
<dbReference type="Proteomes" id="UP000009022">
    <property type="component" value="Unassembled WGS sequence"/>
</dbReference>
<dbReference type="STRING" id="10228.B3RY86"/>
<evidence type="ECO:0000313" key="7">
    <source>
        <dbReference type="Proteomes" id="UP000009022"/>
    </source>
</evidence>
<reference evidence="6 7" key="1">
    <citation type="journal article" date="2008" name="Nature">
        <title>The Trichoplax genome and the nature of placozoans.</title>
        <authorList>
            <person name="Srivastava M."/>
            <person name="Begovic E."/>
            <person name="Chapman J."/>
            <person name="Putnam N.H."/>
            <person name="Hellsten U."/>
            <person name="Kawashima T."/>
            <person name="Kuo A."/>
            <person name="Mitros T."/>
            <person name="Salamov A."/>
            <person name="Carpenter M.L."/>
            <person name="Signorovitch A.Y."/>
            <person name="Moreno M.A."/>
            <person name="Kamm K."/>
            <person name="Grimwood J."/>
            <person name="Schmutz J."/>
            <person name="Shapiro H."/>
            <person name="Grigoriev I.V."/>
            <person name="Buss L.W."/>
            <person name="Schierwater B."/>
            <person name="Dellaporta S.L."/>
            <person name="Rokhsar D.S."/>
        </authorList>
    </citation>
    <scope>NUCLEOTIDE SEQUENCE [LARGE SCALE GENOMIC DNA]</scope>
    <source>
        <strain evidence="6 7">Grell-BS-1999</strain>
    </source>
</reference>
<keyword evidence="4" id="KW-0472">Membrane</keyword>
<organism evidence="6 7">
    <name type="scientific">Trichoplax adhaerens</name>
    <name type="common">Trichoplax reptans</name>
    <dbReference type="NCBI Taxonomy" id="10228"/>
    <lineage>
        <taxon>Eukaryota</taxon>
        <taxon>Metazoa</taxon>
        <taxon>Placozoa</taxon>
        <taxon>Uniplacotomia</taxon>
        <taxon>Trichoplacea</taxon>
        <taxon>Trichoplacidae</taxon>
        <taxon>Trichoplax</taxon>
    </lineage>
</organism>
<dbReference type="InterPro" id="IPR032098">
    <property type="entry name" value="Acyltransf_C"/>
</dbReference>
<feature type="transmembrane region" description="Helical" evidence="4">
    <location>
        <begin position="12"/>
        <end position="40"/>
    </location>
</feature>
<dbReference type="GO" id="GO:0012505">
    <property type="term" value="C:endomembrane system"/>
    <property type="evidence" value="ECO:0000318"/>
    <property type="project" value="GO_Central"/>
</dbReference>
<feature type="transmembrane region" description="Helical" evidence="4">
    <location>
        <begin position="308"/>
        <end position="331"/>
    </location>
</feature>
<dbReference type="CTD" id="6754097"/>